<dbReference type="Gene3D" id="3.40.50.300">
    <property type="entry name" value="P-loop containing nucleotide triphosphate hydrolases"/>
    <property type="match status" value="1"/>
</dbReference>
<reference evidence="3 4" key="1">
    <citation type="submission" date="2020-06" db="EMBL/GenBank/DDBJ databases">
        <title>Complete Genome Sequence of Salmonella phage SAP012.</title>
        <authorList>
            <person name="Shahin K."/>
            <person name="Soleimani-Delfan A."/>
            <person name="Barazandeh M."/>
            <person name="Komijani Majid."/>
            <person name="Bao H."/>
            <person name="Zhang L."/>
            <person name="Wang R."/>
        </authorList>
    </citation>
    <scope>NUCLEOTIDE SEQUENCE [LARGE SCALE GENOMIC DNA]</scope>
</reference>
<dbReference type="Proteomes" id="UP000505247">
    <property type="component" value="Segment"/>
</dbReference>
<dbReference type="Pfam" id="PF09250">
    <property type="entry name" value="Prim-Pol"/>
    <property type="match status" value="1"/>
</dbReference>
<evidence type="ECO:0000256" key="1">
    <source>
        <dbReference type="SAM" id="MobiDB-lite"/>
    </source>
</evidence>
<proteinExistence type="predicted"/>
<dbReference type="SMART" id="SM00943">
    <property type="entry name" value="Prim-Pol"/>
    <property type="match status" value="1"/>
</dbReference>
<dbReference type="InterPro" id="IPR027417">
    <property type="entry name" value="P-loop_NTPase"/>
</dbReference>
<feature type="region of interest" description="Disordered" evidence="1">
    <location>
        <begin position="839"/>
        <end position="859"/>
    </location>
</feature>
<dbReference type="Pfam" id="PF19263">
    <property type="entry name" value="DUF5906"/>
    <property type="match status" value="1"/>
</dbReference>
<sequence length="859" mass="97826">MNFWREYGEKLRVNGYTVIPIYAPDADKKGAGKRPIGKDWERTINDKEQIEGWAKKFTNNGIGILTKYTPAVDIDVYDIDASLYMAGVIEKMFGEVPCRIGKKPKRLYLFSCLTPFSKVKSGVWEDDFGQQHAVEILADGQQFVAYGIHPDTKKEYHWTDGNSPVENAAEFDLIDIDLDKSREITAAFDEYAKEQGWTMVRRPSNGLEAVGSADDDDWAAMAGINKWDKSYDELRELVMRYPNPEDYDNWVKVLAALQVSCRDQDEAKEIAREWSAQADNFDESDFEYKWDKGFTHSASRLVTIASIIKEVKDEDDRIAEEKRVEYAEAFAEVTSLVEWSNWAESFKKEPVFGIPRRSVMDVAAKAYARISGNRLVTADIKRMLGYDHGSKDMPAWLKDYVFSTSNDCFVNRQTGDRVIKSSFDSTFATNCIFPDESFKPVHYATAVKPVPKVWDVMYYPDMHGDMEGSKWKNVDGLEGPGFFFDEVGRKWLNSFDPDSIPRAAENLTKYDRKALSIIKDFFVVLFPNDKERGYVMDWMAYIVQNPTKRVNYSLLVRGAHGSGKTTLGVIMTSMLGTVNVGRVSNTVMNGRFTDWAEGHILKIVEEIYDKGDRYSAVERQKEFITNDRFMVEGKGVSAKEAINTSSKMMFTNHFNALPLDENQRRYLVVSTQAENHLDMERVYGTAVERSKFFKDVYRAIENHAPAIKKWFMEWEISEAFDPKGHAPQDTEAFSIMADASNDGIDGAIVQMIRDGETPGVHRDIIFVPALRDAFVNGGDTEMPKTNRLKNILMELGFVPGGLLKFEGVAGRVYVRKRVRGAFLESGKINSTWAQKTLKKHNSEIPEEVKEWPGDEDEEV</sequence>
<accession>A0A6J4EH18</accession>
<dbReference type="SUPFAM" id="SSF56747">
    <property type="entry name" value="Prim-pol domain"/>
    <property type="match status" value="1"/>
</dbReference>
<dbReference type="RefSeq" id="YP_009999791.1">
    <property type="nucleotide sequence ID" value="NC_053008.1"/>
</dbReference>
<evidence type="ECO:0000313" key="3">
    <source>
        <dbReference type="EMBL" id="BCG45234.1"/>
    </source>
</evidence>
<dbReference type="KEGG" id="vg:62682423"/>
<dbReference type="GeneID" id="62682423"/>
<name>A0A6J4EH18_9CAUD</name>
<dbReference type="EMBL" id="LC553736">
    <property type="protein sequence ID" value="BCG45234.1"/>
    <property type="molecule type" value="Genomic_DNA"/>
</dbReference>
<organism evidence="3 4">
    <name type="scientific">Salmonella phage SAP012</name>
    <dbReference type="NCBI Taxonomy" id="2742114"/>
    <lineage>
        <taxon>Viruses</taxon>
        <taxon>Duplodnaviria</taxon>
        <taxon>Heunggongvirae</taxon>
        <taxon>Uroviricota</taxon>
        <taxon>Caudoviricetes</taxon>
        <taxon>Casjensviridae</taxon>
        <taxon>Zhonglingvirus</taxon>
        <taxon>Zhonglingvirus SAP012</taxon>
    </lineage>
</organism>
<dbReference type="InterPro" id="IPR015330">
    <property type="entry name" value="DNA_primase/pol_bifunc_N"/>
</dbReference>
<evidence type="ECO:0000313" key="4">
    <source>
        <dbReference type="Proteomes" id="UP000505247"/>
    </source>
</evidence>
<dbReference type="GO" id="GO:0016817">
    <property type="term" value="F:hydrolase activity, acting on acid anhydrides"/>
    <property type="evidence" value="ECO:0007669"/>
    <property type="project" value="InterPro"/>
</dbReference>
<dbReference type="SUPFAM" id="SSF52540">
    <property type="entry name" value="P-loop containing nucleoside triphosphate hydrolases"/>
    <property type="match status" value="1"/>
</dbReference>
<dbReference type="InterPro" id="IPR014819">
    <property type="entry name" value="PriCT_2"/>
</dbReference>
<feature type="domain" description="DNA primase/polymerase bifunctional N-terminal" evidence="2">
    <location>
        <begin position="8"/>
        <end position="171"/>
    </location>
</feature>
<dbReference type="Pfam" id="PF08707">
    <property type="entry name" value="PriCT_2"/>
    <property type="match status" value="1"/>
</dbReference>
<keyword evidence="4" id="KW-1185">Reference proteome</keyword>
<protein>
    <submittedName>
        <fullName evidence="3">Putative primase</fullName>
    </submittedName>
</protein>
<dbReference type="CDD" id="cd04859">
    <property type="entry name" value="Prim_Pol"/>
    <property type="match status" value="1"/>
</dbReference>
<feature type="compositionally biased region" description="Basic and acidic residues" evidence="1">
    <location>
        <begin position="840"/>
        <end position="852"/>
    </location>
</feature>
<evidence type="ECO:0000259" key="2">
    <source>
        <dbReference type="SMART" id="SM00943"/>
    </source>
</evidence>
<dbReference type="InterPro" id="IPR045455">
    <property type="entry name" value="NrS-1_pol-like_helicase"/>
</dbReference>